<feature type="non-terminal residue" evidence="2">
    <location>
        <position position="1"/>
    </location>
</feature>
<protein>
    <submittedName>
        <fullName evidence="2">Putative tick transposon</fullName>
    </submittedName>
</protein>
<dbReference type="Gene3D" id="3.30.420.10">
    <property type="entry name" value="Ribonuclease H-like superfamily/Ribonuclease H"/>
    <property type="match status" value="1"/>
</dbReference>
<dbReference type="AlphaFoldDB" id="A0A147BJK8"/>
<sequence>EIQTEIPGLGSKSSVAPMVAKTMSLSHLEARYKDDIHIYTDGSTSNNGSTSAYSIPMLDTFKCFRLSHHTCSTSAELHAILSASSFIETFVTPSNWVILTDSKSSLELLQGMHLRTSQATILYRVQLTLAQARLHGHNVRLQWIPSHCQIAGNEEADHLAAQAYDGDAMEATSFTSGDAKFILRHLRHLRCRQCWLRDTSTETLLPYIDPDFELPPHTGMKRKYDALIHRLRLEVAFTNSFLFRIKRRDSPRCECGEPYQDVQHILLDCERFRHERRRMEIRLQILDDRPLSLTKLLGPWPTRKKQDRAMNIIHDFLKDTRIVYDY</sequence>
<organism evidence="2">
    <name type="scientific">Ixodes ricinus</name>
    <name type="common">Common tick</name>
    <name type="synonym">Acarus ricinus</name>
    <dbReference type="NCBI Taxonomy" id="34613"/>
    <lineage>
        <taxon>Eukaryota</taxon>
        <taxon>Metazoa</taxon>
        <taxon>Ecdysozoa</taxon>
        <taxon>Arthropoda</taxon>
        <taxon>Chelicerata</taxon>
        <taxon>Arachnida</taxon>
        <taxon>Acari</taxon>
        <taxon>Parasitiformes</taxon>
        <taxon>Ixodida</taxon>
        <taxon>Ixodoidea</taxon>
        <taxon>Ixodidae</taxon>
        <taxon>Ixodinae</taxon>
        <taxon>Ixodes</taxon>
    </lineage>
</organism>
<dbReference type="Pfam" id="PF00075">
    <property type="entry name" value="RNase_H"/>
    <property type="match status" value="1"/>
</dbReference>
<feature type="domain" description="RNase H type-1" evidence="1">
    <location>
        <begin position="32"/>
        <end position="165"/>
    </location>
</feature>
<name>A0A147BJK8_IXORI</name>
<dbReference type="GO" id="GO:0004523">
    <property type="term" value="F:RNA-DNA hybrid ribonuclease activity"/>
    <property type="evidence" value="ECO:0007669"/>
    <property type="project" value="InterPro"/>
</dbReference>
<dbReference type="InterPro" id="IPR036397">
    <property type="entry name" value="RNaseH_sf"/>
</dbReference>
<evidence type="ECO:0000313" key="2">
    <source>
        <dbReference type="EMBL" id="JAR90515.1"/>
    </source>
</evidence>
<accession>A0A147BJK8</accession>
<proteinExistence type="predicted"/>
<dbReference type="PROSITE" id="PS50879">
    <property type="entry name" value="RNASE_H_1"/>
    <property type="match status" value="1"/>
</dbReference>
<dbReference type="EMBL" id="GEGO01004889">
    <property type="protein sequence ID" value="JAR90515.1"/>
    <property type="molecule type" value="Transcribed_RNA"/>
</dbReference>
<reference evidence="2" key="1">
    <citation type="journal article" date="2018" name="PLoS Negl. Trop. Dis.">
        <title>Sialome diversity of ticks revealed by RNAseq of single tick salivary glands.</title>
        <authorList>
            <person name="Perner J."/>
            <person name="Kropackova S."/>
            <person name="Kopacek P."/>
            <person name="Ribeiro J.M."/>
        </authorList>
    </citation>
    <scope>NUCLEOTIDE SEQUENCE</scope>
    <source>
        <strain evidence="2">Siblings of single egg batch collected in Ceske Budejovice</strain>
        <tissue evidence="2">Salivary glands</tissue>
    </source>
</reference>
<dbReference type="GO" id="GO:0003676">
    <property type="term" value="F:nucleic acid binding"/>
    <property type="evidence" value="ECO:0007669"/>
    <property type="project" value="InterPro"/>
</dbReference>
<dbReference type="CDD" id="cd09276">
    <property type="entry name" value="Rnase_HI_RT_non_LTR"/>
    <property type="match status" value="1"/>
</dbReference>
<dbReference type="InterPro" id="IPR002156">
    <property type="entry name" value="RNaseH_domain"/>
</dbReference>
<dbReference type="InterPro" id="IPR012337">
    <property type="entry name" value="RNaseH-like_sf"/>
</dbReference>
<dbReference type="SUPFAM" id="SSF53098">
    <property type="entry name" value="Ribonuclease H-like"/>
    <property type="match status" value="1"/>
</dbReference>
<evidence type="ECO:0000259" key="1">
    <source>
        <dbReference type="PROSITE" id="PS50879"/>
    </source>
</evidence>